<dbReference type="AlphaFoldDB" id="A0A6A6CBB3"/>
<evidence type="ECO:0000256" key="5">
    <source>
        <dbReference type="ARBA" id="ARBA00024196"/>
    </source>
</evidence>
<keyword evidence="4" id="KW-0539">Nucleus</keyword>
<dbReference type="Gene3D" id="3.80.10.10">
    <property type="entry name" value="Ribonuclease Inhibitor"/>
    <property type="match status" value="1"/>
</dbReference>
<evidence type="ECO:0000256" key="4">
    <source>
        <dbReference type="ARBA" id="ARBA00023242"/>
    </source>
</evidence>
<dbReference type="PROSITE" id="PS51450">
    <property type="entry name" value="LRR"/>
    <property type="match status" value="1"/>
</dbReference>
<dbReference type="EMBL" id="ML993612">
    <property type="protein sequence ID" value="KAF2162756.1"/>
    <property type="molecule type" value="Genomic_DNA"/>
</dbReference>
<dbReference type="InterPro" id="IPR001611">
    <property type="entry name" value="Leu-rich_rpt"/>
</dbReference>
<dbReference type="OrthoDB" id="433501at2759"/>
<dbReference type="PANTHER" id="PTHR10552">
    <property type="entry name" value="U2 SMALL NUCLEAR RIBONUCLEOPROTEIN A"/>
    <property type="match status" value="1"/>
</dbReference>
<organism evidence="7 8">
    <name type="scientific">Zasmidium cellare ATCC 36951</name>
    <dbReference type="NCBI Taxonomy" id="1080233"/>
    <lineage>
        <taxon>Eukaryota</taxon>
        <taxon>Fungi</taxon>
        <taxon>Dikarya</taxon>
        <taxon>Ascomycota</taxon>
        <taxon>Pezizomycotina</taxon>
        <taxon>Dothideomycetes</taxon>
        <taxon>Dothideomycetidae</taxon>
        <taxon>Mycosphaerellales</taxon>
        <taxon>Mycosphaerellaceae</taxon>
        <taxon>Zasmidium</taxon>
    </lineage>
</organism>
<dbReference type="GO" id="GO:0005686">
    <property type="term" value="C:U2 snRNP"/>
    <property type="evidence" value="ECO:0007669"/>
    <property type="project" value="TreeGrafter"/>
</dbReference>
<keyword evidence="2" id="KW-0433">Leucine-rich repeat</keyword>
<dbReference type="GO" id="GO:0030620">
    <property type="term" value="F:U2 snRNA binding"/>
    <property type="evidence" value="ECO:0007669"/>
    <property type="project" value="InterPro"/>
</dbReference>
<evidence type="ECO:0000256" key="6">
    <source>
        <dbReference type="ARBA" id="ARBA00024238"/>
    </source>
</evidence>
<dbReference type="InterPro" id="IPR044640">
    <property type="entry name" value="RU2A"/>
</dbReference>
<evidence type="ECO:0000313" key="7">
    <source>
        <dbReference type="EMBL" id="KAF2162756.1"/>
    </source>
</evidence>
<dbReference type="SUPFAM" id="SSF52058">
    <property type="entry name" value="L domain-like"/>
    <property type="match status" value="1"/>
</dbReference>
<evidence type="ECO:0000256" key="3">
    <source>
        <dbReference type="ARBA" id="ARBA00022737"/>
    </source>
</evidence>
<dbReference type="GeneID" id="54561644"/>
<accession>A0A6A6CBB3</accession>
<dbReference type="PANTHER" id="PTHR10552:SF6">
    <property type="entry name" value="U2 SMALL NUCLEAR RIBONUCLEOPROTEIN A"/>
    <property type="match status" value="1"/>
</dbReference>
<dbReference type="GO" id="GO:0000398">
    <property type="term" value="P:mRNA splicing, via spliceosome"/>
    <property type="evidence" value="ECO:0007669"/>
    <property type="project" value="InterPro"/>
</dbReference>
<dbReference type="InterPro" id="IPR032675">
    <property type="entry name" value="LRR_dom_sf"/>
</dbReference>
<keyword evidence="3" id="KW-0677">Repeat</keyword>
<name>A0A6A6CBB3_ZASCE</name>
<dbReference type="FunFam" id="3.80.10.10:FF:000026">
    <property type="entry name" value="U2 small nuclear ribonucleoprotein A"/>
    <property type="match status" value="1"/>
</dbReference>
<dbReference type="Proteomes" id="UP000799537">
    <property type="component" value="Unassembled WGS sequence"/>
</dbReference>
<gene>
    <name evidence="7" type="ORF">M409DRAFT_26994</name>
</gene>
<sequence>MRLTAELVNNSLSYNNPLNERELDLRGHKIPSIENLGVAKDQECIDFTDNAITILNNFPLSPRLQSLLCAENRISSISESMPKQVPNLHTLVLSQNNLSELTDLDPLQGFSKLTYLSLVGNPVASKENYRYWVVWRCEKVRFLDFQKVKDAERTKAKELFGTKEEPTELAQSIIKTRSNRGFGAGVPSVNGAAKGGKLKTTEAEKKRFQVLVQNAKTLAEVQKLEKMFNEGRLPAGVMDGDTMDET</sequence>
<keyword evidence="8" id="KW-1185">Reference proteome</keyword>
<proteinExistence type="inferred from homology"/>
<evidence type="ECO:0000313" key="8">
    <source>
        <dbReference type="Proteomes" id="UP000799537"/>
    </source>
</evidence>
<protein>
    <recommendedName>
        <fullName evidence="6">U2 small nuclear ribonucleoprotein A'</fullName>
    </recommendedName>
</protein>
<dbReference type="Pfam" id="PF14580">
    <property type="entry name" value="LRR_9"/>
    <property type="match status" value="1"/>
</dbReference>
<comment type="subcellular location">
    <subcellularLocation>
        <location evidence="1">Nucleus</location>
    </subcellularLocation>
</comment>
<reference evidence="7" key="1">
    <citation type="journal article" date="2020" name="Stud. Mycol.">
        <title>101 Dothideomycetes genomes: a test case for predicting lifestyles and emergence of pathogens.</title>
        <authorList>
            <person name="Haridas S."/>
            <person name="Albert R."/>
            <person name="Binder M."/>
            <person name="Bloem J."/>
            <person name="Labutti K."/>
            <person name="Salamov A."/>
            <person name="Andreopoulos B."/>
            <person name="Baker S."/>
            <person name="Barry K."/>
            <person name="Bills G."/>
            <person name="Bluhm B."/>
            <person name="Cannon C."/>
            <person name="Castanera R."/>
            <person name="Culley D."/>
            <person name="Daum C."/>
            <person name="Ezra D."/>
            <person name="Gonzalez J."/>
            <person name="Henrissat B."/>
            <person name="Kuo A."/>
            <person name="Liang C."/>
            <person name="Lipzen A."/>
            <person name="Lutzoni F."/>
            <person name="Magnuson J."/>
            <person name="Mondo S."/>
            <person name="Nolan M."/>
            <person name="Ohm R."/>
            <person name="Pangilinan J."/>
            <person name="Park H.-J."/>
            <person name="Ramirez L."/>
            <person name="Alfaro M."/>
            <person name="Sun H."/>
            <person name="Tritt A."/>
            <person name="Yoshinaga Y."/>
            <person name="Zwiers L.-H."/>
            <person name="Turgeon B."/>
            <person name="Goodwin S."/>
            <person name="Spatafora J."/>
            <person name="Crous P."/>
            <person name="Grigoriev I."/>
        </authorList>
    </citation>
    <scope>NUCLEOTIDE SEQUENCE</scope>
    <source>
        <strain evidence="7">ATCC 36951</strain>
    </source>
</reference>
<evidence type="ECO:0000256" key="1">
    <source>
        <dbReference type="ARBA" id="ARBA00004123"/>
    </source>
</evidence>
<comment type="similarity">
    <text evidence="5">Belongs to the U2 small nuclear ribonucleoprotein A family.</text>
</comment>
<evidence type="ECO:0000256" key="2">
    <source>
        <dbReference type="ARBA" id="ARBA00022614"/>
    </source>
</evidence>
<dbReference type="RefSeq" id="XP_033663645.1">
    <property type="nucleotide sequence ID" value="XM_033808372.1"/>
</dbReference>